<dbReference type="AlphaFoldDB" id="F0J9L7"/>
<dbReference type="PANTHER" id="PTHR19303">
    <property type="entry name" value="TRANSPOSON"/>
    <property type="match status" value="1"/>
</dbReference>
<dbReference type="PROSITE" id="PS51253">
    <property type="entry name" value="HTH_CENPB"/>
    <property type="match status" value="1"/>
</dbReference>
<proteinExistence type="evidence at transcript level"/>
<dbReference type="GO" id="GO:0005634">
    <property type="term" value="C:nucleus"/>
    <property type="evidence" value="ECO:0007669"/>
    <property type="project" value="UniProtKB-SubCell"/>
</dbReference>
<feature type="domain" description="HTH CENPB-type" evidence="3">
    <location>
        <begin position="107"/>
        <end position="179"/>
    </location>
</feature>
<dbReference type="EMBL" id="BK007568">
    <property type="protein sequence ID" value="DAA34512.1"/>
    <property type="molecule type" value="mRNA"/>
</dbReference>
<comment type="subcellular location">
    <subcellularLocation>
        <location evidence="1">Nucleus</location>
    </subcellularLocation>
</comment>
<feature type="non-terminal residue" evidence="4">
    <location>
        <position position="212"/>
    </location>
</feature>
<protein>
    <submittedName>
        <fullName evidence="4">Pogo transposable element with KRAB domain</fullName>
    </submittedName>
</protein>
<dbReference type="GO" id="GO:0003677">
    <property type="term" value="F:DNA binding"/>
    <property type="evidence" value="ECO:0007669"/>
    <property type="project" value="UniProtKB-KW"/>
</dbReference>
<dbReference type="InterPro" id="IPR006600">
    <property type="entry name" value="HTH_CenpB_DNA-bd_dom"/>
</dbReference>
<accession>F0J9L7</accession>
<evidence type="ECO:0000256" key="2">
    <source>
        <dbReference type="ARBA" id="ARBA00023125"/>
    </source>
</evidence>
<dbReference type="PANTHER" id="PTHR19303:SF71">
    <property type="entry name" value="ZINC FINGER PHD-TYPE DOMAIN-CONTAINING PROTEIN"/>
    <property type="match status" value="1"/>
</dbReference>
<organism evidence="4">
    <name type="scientific">Amblyomma variegatum</name>
    <name type="common">Tropical bont tick</name>
    <dbReference type="NCBI Taxonomy" id="34610"/>
    <lineage>
        <taxon>Eukaryota</taxon>
        <taxon>Metazoa</taxon>
        <taxon>Ecdysozoa</taxon>
        <taxon>Arthropoda</taxon>
        <taxon>Chelicerata</taxon>
        <taxon>Arachnida</taxon>
        <taxon>Acari</taxon>
        <taxon>Parasitiformes</taxon>
        <taxon>Ixodida</taxon>
        <taxon>Ixodoidea</taxon>
        <taxon>Ixodidae</taxon>
        <taxon>Amblyomminae</taxon>
        <taxon>Amblyomma</taxon>
    </lineage>
</organism>
<evidence type="ECO:0000313" key="4">
    <source>
        <dbReference type="EMBL" id="DAA34512.1"/>
    </source>
</evidence>
<name>F0J9L7_AMBVA</name>
<evidence type="ECO:0000259" key="3">
    <source>
        <dbReference type="PROSITE" id="PS51253"/>
    </source>
</evidence>
<dbReference type="SMART" id="SM00674">
    <property type="entry name" value="CENPB"/>
    <property type="match status" value="1"/>
</dbReference>
<dbReference type="Gene3D" id="1.10.10.60">
    <property type="entry name" value="Homeodomain-like"/>
    <property type="match status" value="1"/>
</dbReference>
<evidence type="ECO:0000256" key="1">
    <source>
        <dbReference type="ARBA" id="ARBA00004123"/>
    </source>
</evidence>
<reference evidence="4" key="1">
    <citation type="journal article" date="2011" name="BMC Genomics">
        <title>A further insight into the sialome of the tropical bont tick, Amblyomma variegatum.</title>
        <authorList>
            <person name="Ribeiro J.M."/>
            <person name="Anderson J.M."/>
            <person name="Manoukis N.C."/>
            <person name="Meng Z."/>
            <person name="Francishetti I.M."/>
        </authorList>
    </citation>
    <scope>NUCLEOTIDE SEQUENCE</scope>
    <source>
        <strain evidence="4">Amvar-279</strain>
        <tissue evidence="4">Salivary gland</tissue>
    </source>
</reference>
<dbReference type="SUPFAM" id="SSF46689">
    <property type="entry name" value="Homeodomain-like"/>
    <property type="match status" value="2"/>
</dbReference>
<dbReference type="Pfam" id="PF03221">
    <property type="entry name" value="HTH_Tnp_Tc5"/>
    <property type="match status" value="1"/>
</dbReference>
<dbReference type="InterPro" id="IPR050863">
    <property type="entry name" value="CenT-Element_Derived"/>
</dbReference>
<sequence>QACISVLLLPGCCQKKLSPRMSALYLADTASSPHLDPFAKPKSICSVTMSSIRRQSFTAQQKLKIIAVVEEFGNRKAGRRHDVDESCVRLWRKKKDSLQAAHRDRRSFRGPKTGTYPELEAHLVKFIEDVRSRGHAVSTEMAEVEARRLSRELGLPHGFRASRGWLHRFMKRQGLSIRRRTTICQRLPASYEERLLKYQKYVIGLRKQHDYI</sequence>
<keyword evidence="2" id="KW-0238">DNA-binding</keyword>
<dbReference type="InterPro" id="IPR009057">
    <property type="entry name" value="Homeodomain-like_sf"/>
</dbReference>
<feature type="non-terminal residue" evidence="4">
    <location>
        <position position="1"/>
    </location>
</feature>